<reference evidence="1" key="1">
    <citation type="submission" date="2020-05" db="EMBL/GenBank/DDBJ databases">
        <title>Phylogenomic resolution of chytrid fungi.</title>
        <authorList>
            <person name="Stajich J.E."/>
            <person name="Amses K."/>
            <person name="Simmons R."/>
            <person name="Seto K."/>
            <person name="Myers J."/>
            <person name="Bonds A."/>
            <person name="Quandt C.A."/>
            <person name="Barry K."/>
            <person name="Liu P."/>
            <person name="Grigoriev I."/>
            <person name="Longcore J.E."/>
            <person name="James T.Y."/>
        </authorList>
    </citation>
    <scope>NUCLEOTIDE SEQUENCE</scope>
    <source>
        <strain evidence="1">JEL0318</strain>
    </source>
</reference>
<dbReference type="AlphaFoldDB" id="A0AAD5SJS9"/>
<protein>
    <submittedName>
        <fullName evidence="1">Uncharacterized protein</fullName>
    </submittedName>
</protein>
<evidence type="ECO:0000313" key="1">
    <source>
        <dbReference type="EMBL" id="KAJ3055157.1"/>
    </source>
</evidence>
<sequence length="419" mass="47528">MSYTETIRTYEGVIAYLCQKTHTHQFRRLPSSNPHSLTIDLEPADPLRWRMEISFEVEYFQSKLAMQCALLTPPVKTLRLLCIKTSTTTMLAVLAKCPLLQHLAVGEDVCGRVDRSWAAVQAAREAVRNLKSLTLQLERSSVRFKNWLLESVGPALLKMEVKEEEKSEPSELSDLDVPVRIPAQCTRLQCLIAWLYVPRGLEAHYHSLRILVANQWPLDRLCDVIGGCFNLEEVYGRGWNKYDDFGGLYVTVARLPRLQHFGFKDLPDGVEDFIGVLAHVGPRLKGLQLAHKWVNASVLKAVGLYCENLEYVSILDMDDVENDDYHTLHPSERLWSSRRSREFSSSAYAMAYTEGDVVEMVKACKRLRGLLPEIPLENPRFGWCNHVGTCHLAVALKKEGLGKVWSKAGPGLPFEDMED</sequence>
<dbReference type="Proteomes" id="UP001212841">
    <property type="component" value="Unassembled WGS sequence"/>
</dbReference>
<name>A0AAD5SJS9_9FUNG</name>
<evidence type="ECO:0000313" key="2">
    <source>
        <dbReference type="Proteomes" id="UP001212841"/>
    </source>
</evidence>
<proteinExistence type="predicted"/>
<gene>
    <name evidence="1" type="ORF">HK097_011311</name>
</gene>
<keyword evidence="2" id="KW-1185">Reference proteome</keyword>
<dbReference type="InterPro" id="IPR032675">
    <property type="entry name" value="LRR_dom_sf"/>
</dbReference>
<comment type="caution">
    <text evidence="1">The sequence shown here is derived from an EMBL/GenBank/DDBJ whole genome shotgun (WGS) entry which is preliminary data.</text>
</comment>
<dbReference type="EMBL" id="JADGJD010000092">
    <property type="protein sequence ID" value="KAJ3055157.1"/>
    <property type="molecule type" value="Genomic_DNA"/>
</dbReference>
<accession>A0AAD5SJS9</accession>
<dbReference type="Gene3D" id="3.80.10.10">
    <property type="entry name" value="Ribonuclease Inhibitor"/>
    <property type="match status" value="1"/>
</dbReference>
<organism evidence="1 2">
    <name type="scientific">Rhizophlyctis rosea</name>
    <dbReference type="NCBI Taxonomy" id="64517"/>
    <lineage>
        <taxon>Eukaryota</taxon>
        <taxon>Fungi</taxon>
        <taxon>Fungi incertae sedis</taxon>
        <taxon>Chytridiomycota</taxon>
        <taxon>Chytridiomycota incertae sedis</taxon>
        <taxon>Chytridiomycetes</taxon>
        <taxon>Rhizophlyctidales</taxon>
        <taxon>Rhizophlyctidaceae</taxon>
        <taxon>Rhizophlyctis</taxon>
    </lineage>
</organism>
<dbReference type="SUPFAM" id="SSF52047">
    <property type="entry name" value="RNI-like"/>
    <property type="match status" value="1"/>
</dbReference>